<proteinExistence type="predicted"/>
<organism evidence="2 3">
    <name type="scientific">Lactuca saligna</name>
    <name type="common">Willowleaf lettuce</name>
    <dbReference type="NCBI Taxonomy" id="75948"/>
    <lineage>
        <taxon>Eukaryota</taxon>
        <taxon>Viridiplantae</taxon>
        <taxon>Streptophyta</taxon>
        <taxon>Embryophyta</taxon>
        <taxon>Tracheophyta</taxon>
        <taxon>Spermatophyta</taxon>
        <taxon>Magnoliopsida</taxon>
        <taxon>eudicotyledons</taxon>
        <taxon>Gunneridae</taxon>
        <taxon>Pentapetalae</taxon>
        <taxon>asterids</taxon>
        <taxon>campanulids</taxon>
        <taxon>Asterales</taxon>
        <taxon>Asteraceae</taxon>
        <taxon>Cichorioideae</taxon>
        <taxon>Cichorieae</taxon>
        <taxon>Lactucinae</taxon>
        <taxon>Lactuca</taxon>
    </lineage>
</organism>
<protein>
    <submittedName>
        <fullName evidence="2">Uncharacterized protein</fullName>
    </submittedName>
</protein>
<feature type="region of interest" description="Disordered" evidence="1">
    <location>
        <begin position="1"/>
        <end position="26"/>
    </location>
</feature>
<dbReference type="Proteomes" id="UP001177003">
    <property type="component" value="Chromosome 3"/>
</dbReference>
<gene>
    <name evidence="2" type="ORF">LSALG_LOCUS16544</name>
</gene>
<sequence>MKCLQVNHHSPSFSISSFDTSKEPTDSTTTITTFYSALLPSLYEKKPKTSYRHHNDASPTESIVTATTSSSDYPKKNLNQVINPLQKTLGTIYQLYLTVSSLNVSS</sequence>
<dbReference type="EMBL" id="OX465079">
    <property type="protein sequence ID" value="CAI9276574.1"/>
    <property type="molecule type" value="Genomic_DNA"/>
</dbReference>
<evidence type="ECO:0000256" key="1">
    <source>
        <dbReference type="SAM" id="MobiDB-lite"/>
    </source>
</evidence>
<keyword evidence="3" id="KW-1185">Reference proteome</keyword>
<reference evidence="2" key="1">
    <citation type="submission" date="2023-04" db="EMBL/GenBank/DDBJ databases">
        <authorList>
            <person name="Vijverberg K."/>
            <person name="Xiong W."/>
            <person name="Schranz E."/>
        </authorList>
    </citation>
    <scope>NUCLEOTIDE SEQUENCE</scope>
</reference>
<name>A0AA35YME6_LACSI</name>
<evidence type="ECO:0000313" key="3">
    <source>
        <dbReference type="Proteomes" id="UP001177003"/>
    </source>
</evidence>
<evidence type="ECO:0000313" key="2">
    <source>
        <dbReference type="EMBL" id="CAI9276574.1"/>
    </source>
</evidence>
<dbReference type="AlphaFoldDB" id="A0AA35YME6"/>
<feature type="region of interest" description="Disordered" evidence="1">
    <location>
        <begin position="49"/>
        <end position="70"/>
    </location>
</feature>
<feature type="compositionally biased region" description="Polar residues" evidence="1">
    <location>
        <begin position="57"/>
        <end position="70"/>
    </location>
</feature>
<accession>A0AA35YME6</accession>
<feature type="compositionally biased region" description="Low complexity" evidence="1">
    <location>
        <begin position="10"/>
        <end position="19"/>
    </location>
</feature>